<gene>
    <name evidence="1" type="ORF">METZ01_LOCUS370635</name>
</gene>
<reference evidence="1" key="1">
    <citation type="submission" date="2018-05" db="EMBL/GenBank/DDBJ databases">
        <authorList>
            <person name="Lanie J.A."/>
            <person name="Ng W.-L."/>
            <person name="Kazmierczak K.M."/>
            <person name="Andrzejewski T.M."/>
            <person name="Davidsen T.M."/>
            <person name="Wayne K.J."/>
            <person name="Tettelin H."/>
            <person name="Glass J.I."/>
            <person name="Rusch D."/>
            <person name="Podicherti R."/>
            <person name="Tsui H.-C.T."/>
            <person name="Winkler M.E."/>
        </authorList>
    </citation>
    <scope>NUCLEOTIDE SEQUENCE</scope>
</reference>
<evidence type="ECO:0000313" key="1">
    <source>
        <dbReference type="EMBL" id="SVD17781.1"/>
    </source>
</evidence>
<accession>A0A382T8X5</accession>
<proteinExistence type="predicted"/>
<dbReference type="EMBL" id="UINC01134315">
    <property type="protein sequence ID" value="SVD17781.1"/>
    <property type="molecule type" value="Genomic_DNA"/>
</dbReference>
<name>A0A382T8X5_9ZZZZ</name>
<dbReference type="AlphaFoldDB" id="A0A382T8X5"/>
<organism evidence="1">
    <name type="scientific">marine metagenome</name>
    <dbReference type="NCBI Taxonomy" id="408172"/>
    <lineage>
        <taxon>unclassified sequences</taxon>
        <taxon>metagenomes</taxon>
        <taxon>ecological metagenomes</taxon>
    </lineage>
</organism>
<protein>
    <submittedName>
        <fullName evidence="1">Uncharacterized protein</fullName>
    </submittedName>
</protein>
<sequence length="37" mass="3970">MSLLIDPGVATDYYAGWRTVTGPGPSGPLDEDGHHTW</sequence>